<dbReference type="PANTHER" id="PTHR23416:SF78">
    <property type="entry name" value="LIPOPOLYSACCHARIDE BIOSYNTHESIS O-ACETYL TRANSFERASE WBBJ-RELATED"/>
    <property type="match status" value="1"/>
</dbReference>
<dbReference type="InterPro" id="IPR051159">
    <property type="entry name" value="Hexapeptide_acetyltransf"/>
</dbReference>
<proteinExistence type="predicted"/>
<reference evidence="3 4" key="1">
    <citation type="submission" date="2021-01" db="EMBL/GenBank/DDBJ databases">
        <title>Belnapia mucosa sp. nov. and Belnapia arida sp. nov., isolated from the Tabernas Desert (Almeria, Spain).</title>
        <authorList>
            <person name="Molina-Menor E."/>
            <person name="Vidal-Verdu A."/>
            <person name="Calonge A."/>
            <person name="Satari L."/>
            <person name="Pereto J."/>
            <person name="Porcar M."/>
        </authorList>
    </citation>
    <scope>NUCLEOTIDE SEQUENCE [LARGE SCALE GENOMIC DNA]</scope>
    <source>
        <strain evidence="3 4">T18</strain>
    </source>
</reference>
<keyword evidence="3" id="KW-0012">Acyltransferase</keyword>
<organism evidence="3 4">
    <name type="scientific">Belnapia arida</name>
    <dbReference type="NCBI Taxonomy" id="2804533"/>
    <lineage>
        <taxon>Bacteria</taxon>
        <taxon>Pseudomonadati</taxon>
        <taxon>Pseudomonadota</taxon>
        <taxon>Alphaproteobacteria</taxon>
        <taxon>Acetobacterales</taxon>
        <taxon>Roseomonadaceae</taxon>
        <taxon>Belnapia</taxon>
    </lineage>
</organism>
<evidence type="ECO:0000256" key="1">
    <source>
        <dbReference type="ARBA" id="ARBA00022679"/>
    </source>
</evidence>
<gene>
    <name evidence="3" type="ORF">JMJ56_32930</name>
</gene>
<dbReference type="CDD" id="cd04647">
    <property type="entry name" value="LbH_MAT_like"/>
    <property type="match status" value="1"/>
</dbReference>
<dbReference type="InterPro" id="IPR011004">
    <property type="entry name" value="Trimer_LpxA-like_sf"/>
</dbReference>
<dbReference type="EMBL" id="JAETWB010000123">
    <property type="protein sequence ID" value="MBL6082761.1"/>
    <property type="molecule type" value="Genomic_DNA"/>
</dbReference>
<sequence length="203" mass="21699">MKTGEYRDEHNNTALLESDIDRPVKFQGNGNIVRVGKNVILKATIDIRGDNNTVTIGEWSVIDGYIGFIRVNDACVDIGHHTTIGGGSSIQLHETSHVHIGADCMISSSVLITVSDMHPIFDEITGNRINPGAAVSLADHVWVGYRSYVGRGASVGAGSVIGAQSVVSGTIPPKVTAAGVPARVIREGIRWERNFPSGDRIML</sequence>
<evidence type="ECO:0000313" key="4">
    <source>
        <dbReference type="Proteomes" id="UP000660885"/>
    </source>
</evidence>
<dbReference type="RefSeq" id="WP_202836090.1">
    <property type="nucleotide sequence ID" value="NZ_JAETWB010000123.1"/>
</dbReference>
<accession>A0ABS1UDK6</accession>
<dbReference type="GO" id="GO:0016746">
    <property type="term" value="F:acyltransferase activity"/>
    <property type="evidence" value="ECO:0007669"/>
    <property type="project" value="UniProtKB-KW"/>
</dbReference>
<keyword evidence="1" id="KW-0808">Transferase</keyword>
<protein>
    <submittedName>
        <fullName evidence="3">Acyltransferase</fullName>
    </submittedName>
</protein>
<keyword evidence="4" id="KW-1185">Reference proteome</keyword>
<evidence type="ECO:0000313" key="3">
    <source>
        <dbReference type="EMBL" id="MBL6082761.1"/>
    </source>
</evidence>
<evidence type="ECO:0000256" key="2">
    <source>
        <dbReference type="ARBA" id="ARBA00022737"/>
    </source>
</evidence>
<dbReference type="Proteomes" id="UP000660885">
    <property type="component" value="Unassembled WGS sequence"/>
</dbReference>
<keyword evidence="2" id="KW-0677">Repeat</keyword>
<dbReference type="PANTHER" id="PTHR23416">
    <property type="entry name" value="SIALIC ACID SYNTHASE-RELATED"/>
    <property type="match status" value="1"/>
</dbReference>
<dbReference type="Gene3D" id="2.160.10.10">
    <property type="entry name" value="Hexapeptide repeat proteins"/>
    <property type="match status" value="1"/>
</dbReference>
<dbReference type="SUPFAM" id="SSF51161">
    <property type="entry name" value="Trimeric LpxA-like enzymes"/>
    <property type="match status" value="1"/>
</dbReference>
<dbReference type="InterPro" id="IPR018357">
    <property type="entry name" value="Hexapep_transf_CS"/>
</dbReference>
<dbReference type="PROSITE" id="PS00101">
    <property type="entry name" value="HEXAPEP_TRANSFERASES"/>
    <property type="match status" value="1"/>
</dbReference>
<name>A0ABS1UDK6_9PROT</name>
<comment type="caution">
    <text evidence="3">The sequence shown here is derived from an EMBL/GenBank/DDBJ whole genome shotgun (WGS) entry which is preliminary data.</text>
</comment>